<keyword evidence="4 9" id="KW-0732">Signal</keyword>
<proteinExistence type="inferred from homology"/>
<dbReference type="PROSITE" id="PS00250">
    <property type="entry name" value="TGF_BETA_1"/>
    <property type="match status" value="1"/>
</dbReference>
<evidence type="ECO:0000256" key="3">
    <source>
        <dbReference type="ARBA" id="ARBA00022525"/>
    </source>
</evidence>
<dbReference type="SMART" id="SM00204">
    <property type="entry name" value="TGFB"/>
    <property type="match status" value="1"/>
</dbReference>
<evidence type="ECO:0000256" key="4">
    <source>
        <dbReference type="ARBA" id="ARBA00022729"/>
    </source>
</evidence>
<accession>A0A2I4AUJ5</accession>
<evidence type="ECO:0000259" key="10">
    <source>
        <dbReference type="PROSITE" id="PS51362"/>
    </source>
</evidence>
<sequence>MTTPLVFHNSGLVLNLVLLMLTSPSLSSPVKPVDTHYGTSTNVDAGGNHLVNAQDFLSQFLSTLNLTRQRSQNRPRVAQKEPLPEYMLELYNRFANDRTAAPSASIVRSFKNEDSSHYCMRAKGVWIHPLLFNISVPHREHITIAELRLFLLVRKAQRAFAGINCKVTIYELHDGIVWTKEVGKEGRGRDEEEVVEMKDLEELVTKHIAVKDYSWVSFDLTHVVTLWQKSGCATHRLEVRIESLGSGEEGVTEESEGSLEIEIDRNLEGKHNSVMVVFSDDQSRDHKQDRQELSQMIKHENDLPDSMGGSQQPLWGHANRNTVYADQDKLDEQSALQLQSSVIYDTPPRIRRNVKSESCRRTPLTVNFKDIGWDTWVIQPLGYEAYKCNGVCSPPMTHEVSPTKHAIVQSRLSLKSPEKVSPACCVPTKLEPISLLYHDNGVVTFNQRYEGMVVTECGCR</sequence>
<dbReference type="Gene3D" id="2.10.90.10">
    <property type="entry name" value="Cystine-knot cytokines"/>
    <property type="match status" value="1"/>
</dbReference>
<dbReference type="GO" id="GO:0030509">
    <property type="term" value="P:BMP signaling pathway"/>
    <property type="evidence" value="ECO:0007669"/>
    <property type="project" value="TreeGrafter"/>
</dbReference>
<gene>
    <name evidence="12" type="primary">bmp10l</name>
</gene>
<keyword evidence="11" id="KW-1185">Reference proteome</keyword>
<comment type="subcellular location">
    <subcellularLocation>
        <location evidence="1">Secreted</location>
    </subcellularLocation>
</comment>
<dbReference type="SUPFAM" id="SSF57501">
    <property type="entry name" value="Cystine-knot cytokines"/>
    <property type="match status" value="1"/>
</dbReference>
<comment type="similarity">
    <text evidence="2 8">Belongs to the TGF-beta family.</text>
</comment>
<dbReference type="GO" id="GO:0005615">
    <property type="term" value="C:extracellular space"/>
    <property type="evidence" value="ECO:0007669"/>
    <property type="project" value="TreeGrafter"/>
</dbReference>
<dbReference type="PANTHER" id="PTHR11848">
    <property type="entry name" value="TGF-BETA FAMILY"/>
    <property type="match status" value="1"/>
</dbReference>
<dbReference type="InterPro" id="IPR017948">
    <property type="entry name" value="TGFb_CS"/>
</dbReference>
<evidence type="ECO:0000256" key="1">
    <source>
        <dbReference type="ARBA" id="ARBA00004613"/>
    </source>
</evidence>
<dbReference type="InterPro" id="IPR001839">
    <property type="entry name" value="TGF-b_C"/>
</dbReference>
<dbReference type="GO" id="GO:0008083">
    <property type="term" value="F:growth factor activity"/>
    <property type="evidence" value="ECO:0007669"/>
    <property type="project" value="UniProtKB-KW"/>
</dbReference>
<evidence type="ECO:0000256" key="2">
    <source>
        <dbReference type="ARBA" id="ARBA00006656"/>
    </source>
</evidence>
<feature type="chain" id="PRO_5014140874" evidence="9">
    <location>
        <begin position="28"/>
        <end position="460"/>
    </location>
</feature>
<dbReference type="Pfam" id="PF00688">
    <property type="entry name" value="TGFb_propeptide"/>
    <property type="match status" value="1"/>
</dbReference>
<evidence type="ECO:0000256" key="7">
    <source>
        <dbReference type="ARBA" id="ARBA00023180"/>
    </source>
</evidence>
<dbReference type="InterPro" id="IPR001111">
    <property type="entry name" value="TGF-b_propeptide"/>
</dbReference>
<dbReference type="FunFam" id="2.10.90.10:FF:000001">
    <property type="entry name" value="Bone morphogenetic protein 4"/>
    <property type="match status" value="1"/>
</dbReference>
<evidence type="ECO:0000256" key="9">
    <source>
        <dbReference type="SAM" id="SignalP"/>
    </source>
</evidence>
<dbReference type="GO" id="GO:0035239">
    <property type="term" value="P:tube morphogenesis"/>
    <property type="evidence" value="ECO:0007669"/>
    <property type="project" value="UniProtKB-ARBA"/>
</dbReference>
<feature type="domain" description="TGF-beta family profile" evidence="10">
    <location>
        <begin position="349"/>
        <end position="460"/>
    </location>
</feature>
<protein>
    <submittedName>
        <fullName evidence="12">Bone morphogenetic protein 10</fullName>
    </submittedName>
</protein>
<feature type="signal peptide" evidence="9">
    <location>
        <begin position="1"/>
        <end position="27"/>
    </location>
</feature>
<dbReference type="InterPro" id="IPR015615">
    <property type="entry name" value="TGF-beta-rel"/>
</dbReference>
<keyword evidence="6" id="KW-1015">Disulfide bond</keyword>
<dbReference type="RefSeq" id="XP_013859159.1">
    <property type="nucleotide sequence ID" value="XM_014003705.1"/>
</dbReference>
<dbReference type="AlphaFoldDB" id="A0A2I4AUJ5"/>
<reference evidence="12" key="1">
    <citation type="submission" date="2025-08" db="UniProtKB">
        <authorList>
            <consortium name="RefSeq"/>
        </authorList>
    </citation>
    <scope>IDENTIFICATION</scope>
    <source>
        <strain evidence="12">Quisiro</strain>
        <tissue evidence="12">Liver</tissue>
    </source>
</reference>
<dbReference type="OrthoDB" id="5987191at2759"/>
<evidence type="ECO:0000256" key="6">
    <source>
        <dbReference type="ARBA" id="ARBA00023157"/>
    </source>
</evidence>
<dbReference type="Proteomes" id="UP000192220">
    <property type="component" value="Unplaced"/>
</dbReference>
<dbReference type="InterPro" id="IPR029034">
    <property type="entry name" value="Cystine-knot_cytokine"/>
</dbReference>
<evidence type="ECO:0000256" key="5">
    <source>
        <dbReference type="ARBA" id="ARBA00023030"/>
    </source>
</evidence>
<dbReference type="CTD" id="571601"/>
<dbReference type="Gene3D" id="2.60.120.970">
    <property type="match status" value="1"/>
</dbReference>
<dbReference type="GO" id="GO:0005125">
    <property type="term" value="F:cytokine activity"/>
    <property type="evidence" value="ECO:0007669"/>
    <property type="project" value="TreeGrafter"/>
</dbReference>
<dbReference type="PANTHER" id="PTHR11848:SF39">
    <property type="entry name" value="BONE MORPHOGENETIC PROTEIN 10"/>
    <property type="match status" value="1"/>
</dbReference>
<dbReference type="Pfam" id="PF00019">
    <property type="entry name" value="TGF_beta"/>
    <property type="match status" value="1"/>
</dbReference>
<keyword evidence="5 8" id="KW-0339">Growth factor</keyword>
<evidence type="ECO:0000313" key="11">
    <source>
        <dbReference type="Proteomes" id="UP000192220"/>
    </source>
</evidence>
<name>A0A2I4AUJ5_AUSLI</name>
<evidence type="ECO:0000256" key="8">
    <source>
        <dbReference type="RuleBase" id="RU000354"/>
    </source>
</evidence>
<keyword evidence="7" id="KW-0325">Glycoprotein</keyword>
<dbReference type="KEGG" id="alim:106514438"/>
<organism evidence="11 12">
    <name type="scientific">Austrofundulus limnaeus</name>
    <name type="common">Annual killifish</name>
    <dbReference type="NCBI Taxonomy" id="52670"/>
    <lineage>
        <taxon>Eukaryota</taxon>
        <taxon>Metazoa</taxon>
        <taxon>Chordata</taxon>
        <taxon>Craniata</taxon>
        <taxon>Vertebrata</taxon>
        <taxon>Euteleostomi</taxon>
        <taxon>Actinopterygii</taxon>
        <taxon>Neopterygii</taxon>
        <taxon>Teleostei</taxon>
        <taxon>Neoteleostei</taxon>
        <taxon>Acanthomorphata</taxon>
        <taxon>Ovalentaria</taxon>
        <taxon>Atherinomorphae</taxon>
        <taxon>Cyprinodontiformes</taxon>
        <taxon>Rivulidae</taxon>
        <taxon>Austrofundulus</taxon>
    </lineage>
</organism>
<dbReference type="STRING" id="52670.A0A2I4AUJ5"/>
<dbReference type="InParanoid" id="A0A2I4AUJ5"/>
<keyword evidence="3" id="KW-0964">Secreted</keyword>
<dbReference type="PROSITE" id="PS51362">
    <property type="entry name" value="TGF_BETA_2"/>
    <property type="match status" value="1"/>
</dbReference>
<evidence type="ECO:0000313" key="12">
    <source>
        <dbReference type="RefSeq" id="XP_013859159.1"/>
    </source>
</evidence>